<comment type="similarity">
    <text evidence="9">Belongs to the DHHC palmitoyltransferase family. PFA5 subfamily.</text>
</comment>
<keyword evidence="7" id="KW-0449">Lipoprotein</keyword>
<dbReference type="Proteomes" id="UP001221757">
    <property type="component" value="Unassembled WGS sequence"/>
</dbReference>
<evidence type="ECO:0000256" key="6">
    <source>
        <dbReference type="ARBA" id="ARBA00023139"/>
    </source>
</evidence>
<dbReference type="PANTHER" id="PTHR22883:SF23">
    <property type="entry name" value="PALMITOYLTRANSFERASE ZDHHC6"/>
    <property type="match status" value="1"/>
</dbReference>
<evidence type="ECO:0000256" key="10">
    <source>
        <dbReference type="ARBA" id="ARBA00048048"/>
    </source>
</evidence>
<evidence type="ECO:0000256" key="11">
    <source>
        <dbReference type="RuleBase" id="RU079119"/>
    </source>
</evidence>
<keyword evidence="8 11" id="KW-0012">Acyltransferase</keyword>
<dbReference type="GO" id="GO:0016020">
    <property type="term" value="C:membrane"/>
    <property type="evidence" value="ECO:0007669"/>
    <property type="project" value="UniProtKB-SubCell"/>
</dbReference>
<comment type="catalytic activity">
    <reaction evidence="10 11">
        <text>L-cysteinyl-[protein] + hexadecanoyl-CoA = S-hexadecanoyl-L-cysteinyl-[protein] + CoA</text>
        <dbReference type="Rhea" id="RHEA:36683"/>
        <dbReference type="Rhea" id="RHEA-COMP:10131"/>
        <dbReference type="Rhea" id="RHEA-COMP:11032"/>
        <dbReference type="ChEBI" id="CHEBI:29950"/>
        <dbReference type="ChEBI" id="CHEBI:57287"/>
        <dbReference type="ChEBI" id="CHEBI:57379"/>
        <dbReference type="ChEBI" id="CHEBI:74151"/>
        <dbReference type="EC" id="2.3.1.225"/>
    </reaction>
</comment>
<dbReference type="AlphaFoldDB" id="A0AAD7M6Z8"/>
<organism evidence="14 15">
    <name type="scientific">Mycena rosella</name>
    <name type="common">Pink bonnet</name>
    <name type="synonym">Agaricus rosellus</name>
    <dbReference type="NCBI Taxonomy" id="1033263"/>
    <lineage>
        <taxon>Eukaryota</taxon>
        <taxon>Fungi</taxon>
        <taxon>Dikarya</taxon>
        <taxon>Basidiomycota</taxon>
        <taxon>Agaricomycotina</taxon>
        <taxon>Agaricomycetes</taxon>
        <taxon>Agaricomycetidae</taxon>
        <taxon>Agaricales</taxon>
        <taxon>Marasmiineae</taxon>
        <taxon>Mycenaceae</taxon>
        <taxon>Mycena</taxon>
    </lineage>
</organism>
<dbReference type="GO" id="GO:0005783">
    <property type="term" value="C:endoplasmic reticulum"/>
    <property type="evidence" value="ECO:0007669"/>
    <property type="project" value="TreeGrafter"/>
</dbReference>
<proteinExistence type="inferred from homology"/>
<feature type="domain" description="Palmitoyltransferase DHHC" evidence="13">
    <location>
        <begin position="154"/>
        <end position="202"/>
    </location>
</feature>
<accession>A0AAD7M6Z8</accession>
<dbReference type="GO" id="GO:0006612">
    <property type="term" value="P:protein targeting to membrane"/>
    <property type="evidence" value="ECO:0007669"/>
    <property type="project" value="TreeGrafter"/>
</dbReference>
<evidence type="ECO:0000256" key="1">
    <source>
        <dbReference type="ARBA" id="ARBA00004141"/>
    </source>
</evidence>
<dbReference type="EC" id="2.3.1.225" evidence="11"/>
<feature type="compositionally biased region" description="Basic residues" evidence="12">
    <location>
        <begin position="119"/>
        <end position="129"/>
    </location>
</feature>
<dbReference type="Pfam" id="PF01529">
    <property type="entry name" value="DHHC"/>
    <property type="match status" value="1"/>
</dbReference>
<comment type="subcellular location">
    <subcellularLocation>
        <location evidence="1">Membrane</location>
        <topology evidence="1">Multi-pass membrane protein</topology>
    </subcellularLocation>
</comment>
<evidence type="ECO:0000256" key="4">
    <source>
        <dbReference type="ARBA" id="ARBA00022989"/>
    </source>
</evidence>
<dbReference type="GO" id="GO:0005794">
    <property type="term" value="C:Golgi apparatus"/>
    <property type="evidence" value="ECO:0007669"/>
    <property type="project" value="TreeGrafter"/>
</dbReference>
<comment type="domain">
    <text evidence="11">The DHHC domain is required for palmitoyltransferase activity.</text>
</comment>
<evidence type="ECO:0000256" key="12">
    <source>
        <dbReference type="SAM" id="MobiDB-lite"/>
    </source>
</evidence>
<protein>
    <recommendedName>
        <fullName evidence="11">Palmitoyltransferase</fullName>
        <ecNumber evidence="11">2.3.1.225</ecNumber>
    </recommendedName>
</protein>
<dbReference type="GO" id="GO:0019706">
    <property type="term" value="F:protein-cysteine S-palmitoyltransferase activity"/>
    <property type="evidence" value="ECO:0007669"/>
    <property type="project" value="UniProtKB-EC"/>
</dbReference>
<reference evidence="14" key="1">
    <citation type="submission" date="2023-03" db="EMBL/GenBank/DDBJ databases">
        <title>Massive genome expansion in bonnet fungi (Mycena s.s.) driven by repeated elements and novel gene families across ecological guilds.</title>
        <authorList>
            <consortium name="Lawrence Berkeley National Laboratory"/>
            <person name="Harder C.B."/>
            <person name="Miyauchi S."/>
            <person name="Viragh M."/>
            <person name="Kuo A."/>
            <person name="Thoen E."/>
            <person name="Andreopoulos B."/>
            <person name="Lu D."/>
            <person name="Skrede I."/>
            <person name="Drula E."/>
            <person name="Henrissat B."/>
            <person name="Morin E."/>
            <person name="Kohler A."/>
            <person name="Barry K."/>
            <person name="LaButti K."/>
            <person name="Morin E."/>
            <person name="Salamov A."/>
            <person name="Lipzen A."/>
            <person name="Mereny Z."/>
            <person name="Hegedus B."/>
            <person name="Baldrian P."/>
            <person name="Stursova M."/>
            <person name="Weitz H."/>
            <person name="Taylor A."/>
            <person name="Grigoriev I.V."/>
            <person name="Nagy L.G."/>
            <person name="Martin F."/>
            <person name="Kauserud H."/>
        </authorList>
    </citation>
    <scope>NUCLEOTIDE SEQUENCE</scope>
    <source>
        <strain evidence="14">CBHHK067</strain>
    </source>
</reference>
<dbReference type="InterPro" id="IPR039859">
    <property type="entry name" value="PFA4/ZDH16/20/ERF2-like"/>
</dbReference>
<evidence type="ECO:0000256" key="5">
    <source>
        <dbReference type="ARBA" id="ARBA00023136"/>
    </source>
</evidence>
<gene>
    <name evidence="14" type="ORF">B0H17DRAFT_40628</name>
</gene>
<dbReference type="PROSITE" id="PS50216">
    <property type="entry name" value="DHHC"/>
    <property type="match status" value="1"/>
</dbReference>
<sequence length="283" mass="30758">MVMVTLAIMGYTVYVYGGRFAVQLMRRGRWRESVLPQNPATALPRGQWTIETRFRHRHQPADTPASASLADIEAGRIGGPATPPAARVPGTALPLPLPLVNGYANGPPPAPPTNAPPPPRRKSSVRSRSRSQSDAPAPPGGRFPPTTAALLPPHRWCSRCVIVKPYRARHCRVCGMCVLEFGHHCPWIGQCVGARNRKFFLNLAELILPRAARTAYEADWGAPDTEGNLRGILRLVMVVGRSGTSDALPLVLRRVLTVLGGVMARKKAQRKQEQTSSRAVLGA</sequence>
<feature type="compositionally biased region" description="Pro residues" evidence="12">
    <location>
        <begin position="106"/>
        <end position="118"/>
    </location>
</feature>
<keyword evidence="2 11" id="KW-0808">Transferase</keyword>
<keyword evidence="4" id="KW-1133">Transmembrane helix</keyword>
<evidence type="ECO:0000256" key="8">
    <source>
        <dbReference type="ARBA" id="ARBA00023315"/>
    </source>
</evidence>
<evidence type="ECO:0000313" key="15">
    <source>
        <dbReference type="Proteomes" id="UP001221757"/>
    </source>
</evidence>
<keyword evidence="6" id="KW-0564">Palmitate</keyword>
<keyword evidence="15" id="KW-1185">Reference proteome</keyword>
<evidence type="ECO:0000313" key="14">
    <source>
        <dbReference type="EMBL" id="KAJ7704050.1"/>
    </source>
</evidence>
<evidence type="ECO:0000256" key="7">
    <source>
        <dbReference type="ARBA" id="ARBA00023288"/>
    </source>
</evidence>
<keyword evidence="3" id="KW-0812">Transmembrane</keyword>
<evidence type="ECO:0000256" key="9">
    <source>
        <dbReference type="ARBA" id="ARBA00038298"/>
    </source>
</evidence>
<keyword evidence="5" id="KW-0472">Membrane</keyword>
<comment type="caution">
    <text evidence="14">The sequence shown here is derived from an EMBL/GenBank/DDBJ whole genome shotgun (WGS) entry which is preliminary data.</text>
</comment>
<feature type="region of interest" description="Disordered" evidence="12">
    <location>
        <begin position="100"/>
        <end position="148"/>
    </location>
</feature>
<dbReference type="InterPro" id="IPR001594">
    <property type="entry name" value="Palmitoyltrfase_DHHC"/>
</dbReference>
<evidence type="ECO:0000256" key="2">
    <source>
        <dbReference type="ARBA" id="ARBA00022679"/>
    </source>
</evidence>
<evidence type="ECO:0000259" key="13">
    <source>
        <dbReference type="Pfam" id="PF01529"/>
    </source>
</evidence>
<name>A0AAD7M6Z8_MYCRO</name>
<dbReference type="EMBL" id="JARKIE010000011">
    <property type="protein sequence ID" value="KAJ7704050.1"/>
    <property type="molecule type" value="Genomic_DNA"/>
</dbReference>
<dbReference type="PANTHER" id="PTHR22883">
    <property type="entry name" value="ZINC FINGER DHHC DOMAIN CONTAINING PROTEIN"/>
    <property type="match status" value="1"/>
</dbReference>
<evidence type="ECO:0000256" key="3">
    <source>
        <dbReference type="ARBA" id="ARBA00022692"/>
    </source>
</evidence>